<feature type="region of interest" description="Disordered" evidence="1">
    <location>
        <begin position="289"/>
        <end position="313"/>
    </location>
</feature>
<dbReference type="PANTHER" id="PTHR16861">
    <property type="entry name" value="GLYCOPROTEIN 38"/>
    <property type="match status" value="1"/>
</dbReference>
<reference evidence="6" key="1">
    <citation type="journal article" date="2017" name="Genome Biol.">
        <title>Comparative genomics reveals high biological diversity and specific adaptations in the industrially and medically important fungal genus Aspergillus.</title>
        <authorList>
            <person name="de Vries R.P."/>
            <person name="Riley R."/>
            <person name="Wiebenga A."/>
            <person name="Aguilar-Osorio G."/>
            <person name="Amillis S."/>
            <person name="Uchima C.A."/>
            <person name="Anderluh G."/>
            <person name="Asadollahi M."/>
            <person name="Askin M."/>
            <person name="Barry K."/>
            <person name="Battaglia E."/>
            <person name="Bayram O."/>
            <person name="Benocci T."/>
            <person name="Braus-Stromeyer S.A."/>
            <person name="Caldana C."/>
            <person name="Canovas D."/>
            <person name="Cerqueira G.C."/>
            <person name="Chen F."/>
            <person name="Chen W."/>
            <person name="Choi C."/>
            <person name="Clum A."/>
            <person name="Dos Santos R.A."/>
            <person name="Damasio A.R."/>
            <person name="Diallinas G."/>
            <person name="Emri T."/>
            <person name="Fekete E."/>
            <person name="Flipphi M."/>
            <person name="Freyberg S."/>
            <person name="Gallo A."/>
            <person name="Gournas C."/>
            <person name="Habgood R."/>
            <person name="Hainaut M."/>
            <person name="Harispe M.L."/>
            <person name="Henrissat B."/>
            <person name="Hilden K.S."/>
            <person name="Hope R."/>
            <person name="Hossain A."/>
            <person name="Karabika E."/>
            <person name="Karaffa L."/>
            <person name="Karanyi Z."/>
            <person name="Krasevec N."/>
            <person name="Kuo A."/>
            <person name="Kusch H."/>
            <person name="LaButti K."/>
            <person name="Lagendijk E.L."/>
            <person name="Lapidus A."/>
            <person name="Levasseur A."/>
            <person name="Lindquist E."/>
            <person name="Lipzen A."/>
            <person name="Logrieco A.F."/>
            <person name="MacCabe A."/>
            <person name="Maekelae M.R."/>
            <person name="Malavazi I."/>
            <person name="Melin P."/>
            <person name="Meyer V."/>
            <person name="Mielnichuk N."/>
            <person name="Miskei M."/>
            <person name="Molnar A.P."/>
            <person name="Mule G."/>
            <person name="Ngan C.Y."/>
            <person name="Orejas M."/>
            <person name="Orosz E."/>
            <person name="Ouedraogo J.P."/>
            <person name="Overkamp K.M."/>
            <person name="Park H.-S."/>
            <person name="Perrone G."/>
            <person name="Piumi F."/>
            <person name="Punt P.J."/>
            <person name="Ram A.F."/>
            <person name="Ramon A."/>
            <person name="Rauscher S."/>
            <person name="Record E."/>
            <person name="Riano-Pachon D.M."/>
            <person name="Robert V."/>
            <person name="Roehrig J."/>
            <person name="Ruller R."/>
            <person name="Salamov A."/>
            <person name="Salih N.S."/>
            <person name="Samson R.A."/>
            <person name="Sandor E."/>
            <person name="Sanguinetti M."/>
            <person name="Schuetze T."/>
            <person name="Sepcic K."/>
            <person name="Shelest E."/>
            <person name="Sherlock G."/>
            <person name="Sophianopoulou V."/>
            <person name="Squina F.M."/>
            <person name="Sun H."/>
            <person name="Susca A."/>
            <person name="Todd R.B."/>
            <person name="Tsang A."/>
            <person name="Unkles S.E."/>
            <person name="van de Wiele N."/>
            <person name="van Rossen-Uffink D."/>
            <person name="Oliveira J.V."/>
            <person name="Vesth T.C."/>
            <person name="Visser J."/>
            <person name="Yu J.-H."/>
            <person name="Zhou M."/>
            <person name="Andersen M.R."/>
            <person name="Archer D.B."/>
            <person name="Baker S.E."/>
            <person name="Benoit I."/>
            <person name="Brakhage A.A."/>
            <person name="Braus G.H."/>
            <person name="Fischer R."/>
            <person name="Frisvad J.C."/>
            <person name="Goldman G.H."/>
            <person name="Houbraken J."/>
            <person name="Oakley B."/>
            <person name="Pocsi I."/>
            <person name="Scazzocchio C."/>
            <person name="Seiboth B."/>
            <person name="vanKuyk P.A."/>
            <person name="Wortman J."/>
            <person name="Dyer P.S."/>
            <person name="Grigoriev I.V."/>
        </authorList>
    </citation>
    <scope>NUCLEOTIDE SEQUENCE [LARGE SCALE GENOMIC DNA]</scope>
    <source>
        <strain evidence="6">CBS 583.65</strain>
    </source>
</reference>
<feature type="domain" description="WSC" evidence="4">
    <location>
        <begin position="26"/>
        <end position="117"/>
    </location>
</feature>
<feature type="signal peptide" evidence="3">
    <location>
        <begin position="1"/>
        <end position="25"/>
    </location>
</feature>
<dbReference type="Pfam" id="PF01822">
    <property type="entry name" value="WSC"/>
    <property type="match status" value="1"/>
</dbReference>
<feature type="chain" id="PRO_5009887312" description="WSC domain-containing protein" evidence="3">
    <location>
        <begin position="26"/>
        <end position="313"/>
    </location>
</feature>
<evidence type="ECO:0000256" key="1">
    <source>
        <dbReference type="SAM" id="MobiDB-lite"/>
    </source>
</evidence>
<evidence type="ECO:0000313" key="5">
    <source>
        <dbReference type="EMBL" id="OJJ03274.1"/>
    </source>
</evidence>
<dbReference type="OrthoDB" id="2537459at2759"/>
<dbReference type="STRING" id="1036611.A0A1L9PP16"/>
<dbReference type="RefSeq" id="XP_040669036.1">
    <property type="nucleotide sequence ID" value="XM_040810275.1"/>
</dbReference>
<feature type="region of interest" description="Disordered" evidence="1">
    <location>
        <begin position="156"/>
        <end position="185"/>
    </location>
</feature>
<dbReference type="InterPro" id="IPR002889">
    <property type="entry name" value="WSC_carb-bd"/>
</dbReference>
<dbReference type="AlphaFoldDB" id="A0A1L9PP16"/>
<evidence type="ECO:0000256" key="2">
    <source>
        <dbReference type="SAM" id="Phobius"/>
    </source>
</evidence>
<name>A0A1L9PP16_ASPVE</name>
<evidence type="ECO:0000313" key="6">
    <source>
        <dbReference type="Proteomes" id="UP000184073"/>
    </source>
</evidence>
<organism evidence="5 6">
    <name type="scientific">Aspergillus versicolor CBS 583.65</name>
    <dbReference type="NCBI Taxonomy" id="1036611"/>
    <lineage>
        <taxon>Eukaryota</taxon>
        <taxon>Fungi</taxon>
        <taxon>Dikarya</taxon>
        <taxon>Ascomycota</taxon>
        <taxon>Pezizomycotina</taxon>
        <taxon>Eurotiomycetes</taxon>
        <taxon>Eurotiomycetidae</taxon>
        <taxon>Eurotiales</taxon>
        <taxon>Aspergillaceae</taxon>
        <taxon>Aspergillus</taxon>
        <taxon>Aspergillus subgen. Nidulantes</taxon>
    </lineage>
</organism>
<dbReference type="GeneID" id="63725786"/>
<protein>
    <recommendedName>
        <fullName evidence="4">WSC domain-containing protein</fullName>
    </recommendedName>
</protein>
<keyword evidence="6" id="KW-1185">Reference proteome</keyword>
<dbReference type="SMART" id="SM00321">
    <property type="entry name" value="WSC"/>
    <property type="match status" value="1"/>
</dbReference>
<dbReference type="Proteomes" id="UP000184073">
    <property type="component" value="Unassembled WGS sequence"/>
</dbReference>
<keyword evidence="2" id="KW-0472">Membrane</keyword>
<keyword evidence="2" id="KW-1133">Transmembrane helix</keyword>
<dbReference type="PROSITE" id="PS51212">
    <property type="entry name" value="WSC"/>
    <property type="match status" value="1"/>
</dbReference>
<keyword evidence="2" id="KW-0812">Transmembrane</keyword>
<dbReference type="PANTHER" id="PTHR16861:SF4">
    <property type="entry name" value="SH3 DOMAIN PROTEIN (AFU_ORTHOLOGUE AFUA_1G13610)"/>
    <property type="match status" value="1"/>
</dbReference>
<gene>
    <name evidence="5" type="ORF">ASPVEDRAFT_29799</name>
</gene>
<evidence type="ECO:0000256" key="3">
    <source>
        <dbReference type="SAM" id="SignalP"/>
    </source>
</evidence>
<feature type="transmembrane region" description="Helical" evidence="2">
    <location>
        <begin position="192"/>
        <end position="216"/>
    </location>
</feature>
<dbReference type="VEuPathDB" id="FungiDB:ASPVEDRAFT_29799"/>
<keyword evidence="3" id="KW-0732">Signal</keyword>
<evidence type="ECO:0000259" key="4">
    <source>
        <dbReference type="PROSITE" id="PS51212"/>
    </source>
</evidence>
<dbReference type="EMBL" id="KV878130">
    <property type="protein sequence ID" value="OJJ03274.1"/>
    <property type="molecule type" value="Genomic_DNA"/>
</dbReference>
<feature type="compositionally biased region" description="Polar residues" evidence="1">
    <location>
        <begin position="156"/>
        <end position="178"/>
    </location>
</feature>
<sequence length="313" mass="32937">MYHLFSVPLGAVLAWVTLWISAADSASDLTYCSTDSTGSGAANFSTYQSNGNCQDHCSGSAFGILQGKNCWCSDIAPNDADNVETSKCDDGCPGFPDDSCGNGQSLGDRERIVNIKYRIGQYIPPSLNALKYPPPIDAPPRPLNCLAYFTNYVKSSTSDESSTIGDSGSTSAADNANDSKSDGGGSGVSGGAIAGIVIGVVGGIALIAAAIILFLVKRRRDREDAGYQNDSIDGRQSKGSWMSYAGGKGVFADNHSHTLSNGSSSAPQRMPTFTDNRLNTGAVLYPNGRRASDVSLQDNEDYSRPVLRLTNPD</sequence>
<proteinExistence type="predicted"/>
<accession>A0A1L9PP16</accession>